<dbReference type="InterPro" id="IPR015424">
    <property type="entry name" value="PyrdxlP-dep_Trfase"/>
</dbReference>
<evidence type="ECO:0000256" key="5">
    <source>
        <dbReference type="ARBA" id="ARBA00022898"/>
    </source>
</evidence>
<evidence type="ECO:0000259" key="7">
    <source>
        <dbReference type="Pfam" id="PF00155"/>
    </source>
</evidence>
<dbReference type="Gene3D" id="3.90.1150.10">
    <property type="entry name" value="Aspartate Aminotransferase, domain 1"/>
    <property type="match status" value="1"/>
</dbReference>
<evidence type="ECO:0000313" key="9">
    <source>
        <dbReference type="Proteomes" id="UP000769528"/>
    </source>
</evidence>
<dbReference type="Gene3D" id="3.40.640.10">
    <property type="entry name" value="Type I PLP-dependent aspartate aminotransferase-like (Major domain)"/>
    <property type="match status" value="1"/>
</dbReference>
<dbReference type="GO" id="GO:0006520">
    <property type="term" value="P:amino acid metabolic process"/>
    <property type="evidence" value="ECO:0007669"/>
    <property type="project" value="InterPro"/>
</dbReference>
<evidence type="ECO:0000256" key="4">
    <source>
        <dbReference type="ARBA" id="ARBA00022679"/>
    </source>
</evidence>
<dbReference type="InterPro" id="IPR015421">
    <property type="entry name" value="PyrdxlP-dep_Trfase_major"/>
</dbReference>
<evidence type="ECO:0000256" key="3">
    <source>
        <dbReference type="ARBA" id="ARBA00022576"/>
    </source>
</evidence>
<dbReference type="GO" id="GO:0008483">
    <property type="term" value="F:transaminase activity"/>
    <property type="evidence" value="ECO:0007669"/>
    <property type="project" value="UniProtKB-KW"/>
</dbReference>
<dbReference type="CDD" id="cd00609">
    <property type="entry name" value="AAT_like"/>
    <property type="match status" value="1"/>
</dbReference>
<gene>
    <name evidence="8" type="ORF">WICMUC_003019</name>
</gene>
<dbReference type="AlphaFoldDB" id="A0A9P8PML8"/>
<dbReference type="InterPro" id="IPR004839">
    <property type="entry name" value="Aminotransferase_I/II_large"/>
</dbReference>
<dbReference type="Proteomes" id="UP000769528">
    <property type="component" value="Unassembled WGS sequence"/>
</dbReference>
<dbReference type="Pfam" id="PF00155">
    <property type="entry name" value="Aminotran_1_2"/>
    <property type="match status" value="1"/>
</dbReference>
<keyword evidence="4" id="KW-0808">Transferase</keyword>
<evidence type="ECO:0000313" key="8">
    <source>
        <dbReference type="EMBL" id="KAH3674816.1"/>
    </source>
</evidence>
<comment type="cofactor">
    <cofactor evidence="1">
        <name>pyridoxal 5'-phosphate</name>
        <dbReference type="ChEBI" id="CHEBI:597326"/>
    </cofactor>
</comment>
<proteinExistence type="inferred from homology"/>
<dbReference type="PANTHER" id="PTHR46383:SF1">
    <property type="entry name" value="ASPARTATE AMINOTRANSFERASE"/>
    <property type="match status" value="1"/>
</dbReference>
<reference evidence="8" key="1">
    <citation type="journal article" date="2021" name="Open Biol.">
        <title>Shared evolutionary footprints suggest mitochondrial oxidative damage underlies multiple complex I losses in fungi.</title>
        <authorList>
            <person name="Schikora-Tamarit M.A."/>
            <person name="Marcet-Houben M."/>
            <person name="Nosek J."/>
            <person name="Gabaldon T."/>
        </authorList>
    </citation>
    <scope>NUCLEOTIDE SEQUENCE</scope>
    <source>
        <strain evidence="8">CBS6341</strain>
    </source>
</reference>
<accession>A0A9P8PML8</accession>
<keyword evidence="3" id="KW-0032">Aminotransferase</keyword>
<name>A0A9P8PML8_9ASCO</name>
<dbReference type="SUPFAM" id="SSF53383">
    <property type="entry name" value="PLP-dependent transferases"/>
    <property type="match status" value="1"/>
</dbReference>
<dbReference type="GO" id="GO:0030170">
    <property type="term" value="F:pyridoxal phosphate binding"/>
    <property type="evidence" value="ECO:0007669"/>
    <property type="project" value="InterPro"/>
</dbReference>
<dbReference type="OrthoDB" id="2108at2759"/>
<dbReference type="InterPro" id="IPR050596">
    <property type="entry name" value="AspAT/PAT-like"/>
</dbReference>
<feature type="region of interest" description="Disordered" evidence="6">
    <location>
        <begin position="1"/>
        <end position="32"/>
    </location>
</feature>
<feature type="region of interest" description="Disordered" evidence="6">
    <location>
        <begin position="37"/>
        <end position="56"/>
    </location>
</feature>
<reference evidence="8" key="2">
    <citation type="submission" date="2021-01" db="EMBL/GenBank/DDBJ databases">
        <authorList>
            <person name="Schikora-Tamarit M.A."/>
        </authorList>
    </citation>
    <scope>NUCLEOTIDE SEQUENCE</scope>
    <source>
        <strain evidence="8">CBS6341</strain>
    </source>
</reference>
<dbReference type="InterPro" id="IPR015422">
    <property type="entry name" value="PyrdxlP-dep_Trfase_small"/>
</dbReference>
<feature type="domain" description="Aminotransferase class I/classII large" evidence="7">
    <location>
        <begin position="115"/>
        <end position="472"/>
    </location>
</feature>
<sequence>MSESDQNFAKLGETLPESIKSSSSQFFEVNSPLENAETTANQHNESSLTSKKTPLERLRSEIGNSIERNQSPIPIPGPLSHPDVHFPALNKQNAATGVIWCTDRAAERGYPNPNWVNLGQGMPETGDIPGCFERPTNLPISIESREYGPTSGIKELRQAIANLYNEHYRKDKESKYTWENVNVAPGGRSALTRIASILGDAYLAFFLPDYTAYAEMLSLFKNFAPIPVPLYESDGYDIDLKIIKGELNRGVSAILTSNPRNPTGVALSKEELKDLHNLCRQKCLLIMDEFYSRYYYDGEVGESLSSASEVEDVDKDPVLIIDGLTKFFRLPGWRISWIIGPKEYIKALSSAGSYLDGGPNYPFQEAAIPFLEPNLVKQETIALQTHFKKKRDYCIDRLTKMGFKFKNVPNSTFYIWVDLSHLPGKLSNCLGFFHEALHEDVIVVPGIFFDLNPLSFRELSDSEMFSYIRISYGPELENLVKGMDRIEKILKRFDALPYTI</sequence>
<keyword evidence="5" id="KW-0663">Pyridoxal phosphate</keyword>
<evidence type="ECO:0000256" key="1">
    <source>
        <dbReference type="ARBA" id="ARBA00001933"/>
    </source>
</evidence>
<feature type="compositionally biased region" description="Polar residues" evidence="6">
    <location>
        <begin position="37"/>
        <end position="52"/>
    </location>
</feature>
<comment type="caution">
    <text evidence="8">The sequence shown here is derived from an EMBL/GenBank/DDBJ whole genome shotgun (WGS) entry which is preliminary data.</text>
</comment>
<feature type="compositionally biased region" description="Polar residues" evidence="6">
    <location>
        <begin position="19"/>
        <end position="32"/>
    </location>
</feature>
<dbReference type="PANTHER" id="PTHR46383">
    <property type="entry name" value="ASPARTATE AMINOTRANSFERASE"/>
    <property type="match status" value="1"/>
</dbReference>
<keyword evidence="9" id="KW-1185">Reference proteome</keyword>
<evidence type="ECO:0000256" key="6">
    <source>
        <dbReference type="SAM" id="MobiDB-lite"/>
    </source>
</evidence>
<dbReference type="EMBL" id="JAEUBF010000796">
    <property type="protein sequence ID" value="KAH3674816.1"/>
    <property type="molecule type" value="Genomic_DNA"/>
</dbReference>
<organism evidence="8 9">
    <name type="scientific">Wickerhamomyces mucosus</name>
    <dbReference type="NCBI Taxonomy" id="1378264"/>
    <lineage>
        <taxon>Eukaryota</taxon>
        <taxon>Fungi</taxon>
        <taxon>Dikarya</taxon>
        <taxon>Ascomycota</taxon>
        <taxon>Saccharomycotina</taxon>
        <taxon>Saccharomycetes</taxon>
        <taxon>Phaffomycetales</taxon>
        <taxon>Wickerhamomycetaceae</taxon>
        <taxon>Wickerhamomyces</taxon>
    </lineage>
</organism>
<evidence type="ECO:0000256" key="2">
    <source>
        <dbReference type="ARBA" id="ARBA00007441"/>
    </source>
</evidence>
<protein>
    <recommendedName>
        <fullName evidence="7">Aminotransferase class I/classII large domain-containing protein</fullName>
    </recommendedName>
</protein>
<comment type="similarity">
    <text evidence="2">Belongs to the class-I pyridoxal-phosphate-dependent aminotransferase family.</text>
</comment>